<gene>
    <name evidence="1" type="ORF">GOP47_0014919</name>
</gene>
<sequence>METVAGALGLRVQQFSQCFRACKQSWRQKSHEGTRGTFRIQASGPKLMIRLQMKDHVGRLWTAYCQERRQIH</sequence>
<evidence type="ECO:0000313" key="2">
    <source>
        <dbReference type="Proteomes" id="UP000886520"/>
    </source>
</evidence>
<evidence type="ECO:0000313" key="1">
    <source>
        <dbReference type="EMBL" id="KAI5070576.1"/>
    </source>
</evidence>
<keyword evidence="2" id="KW-1185">Reference proteome</keyword>
<proteinExistence type="predicted"/>
<protein>
    <submittedName>
        <fullName evidence="1">Uncharacterized protein</fullName>
    </submittedName>
</protein>
<organism evidence="1 2">
    <name type="scientific">Adiantum capillus-veneris</name>
    <name type="common">Maidenhair fern</name>
    <dbReference type="NCBI Taxonomy" id="13818"/>
    <lineage>
        <taxon>Eukaryota</taxon>
        <taxon>Viridiplantae</taxon>
        <taxon>Streptophyta</taxon>
        <taxon>Embryophyta</taxon>
        <taxon>Tracheophyta</taxon>
        <taxon>Polypodiopsida</taxon>
        <taxon>Polypodiidae</taxon>
        <taxon>Polypodiales</taxon>
        <taxon>Pteridineae</taxon>
        <taxon>Pteridaceae</taxon>
        <taxon>Vittarioideae</taxon>
        <taxon>Adiantum</taxon>
    </lineage>
</organism>
<dbReference type="AlphaFoldDB" id="A0A9D4UN45"/>
<dbReference type="EMBL" id="JABFUD020000014">
    <property type="protein sequence ID" value="KAI5070576.1"/>
    <property type="molecule type" value="Genomic_DNA"/>
</dbReference>
<name>A0A9D4UN45_ADICA</name>
<accession>A0A9D4UN45</accession>
<comment type="caution">
    <text evidence="1">The sequence shown here is derived from an EMBL/GenBank/DDBJ whole genome shotgun (WGS) entry which is preliminary data.</text>
</comment>
<dbReference type="Proteomes" id="UP000886520">
    <property type="component" value="Chromosome 14"/>
</dbReference>
<reference evidence="1" key="1">
    <citation type="submission" date="2021-01" db="EMBL/GenBank/DDBJ databases">
        <title>Adiantum capillus-veneris genome.</title>
        <authorList>
            <person name="Fang Y."/>
            <person name="Liao Q."/>
        </authorList>
    </citation>
    <scope>NUCLEOTIDE SEQUENCE</scope>
    <source>
        <strain evidence="1">H3</strain>
        <tissue evidence="1">Leaf</tissue>
    </source>
</reference>